<keyword evidence="3" id="KW-1185">Reference proteome</keyword>
<feature type="region of interest" description="Disordered" evidence="1">
    <location>
        <begin position="1"/>
        <end position="26"/>
    </location>
</feature>
<dbReference type="RefSeq" id="WP_139135580.1">
    <property type="nucleotide sequence ID" value="NZ_BMMJ01000001.1"/>
</dbReference>
<evidence type="ECO:0000313" key="3">
    <source>
        <dbReference type="Proteomes" id="UP000198937"/>
    </source>
</evidence>
<reference evidence="2 3" key="1">
    <citation type="submission" date="2016-06" db="EMBL/GenBank/DDBJ databases">
        <authorList>
            <person name="Kjaerup R.B."/>
            <person name="Dalgaard T.S."/>
            <person name="Juul-Madsen H.R."/>
        </authorList>
    </citation>
    <scope>NUCLEOTIDE SEQUENCE [LARGE SCALE GENOMIC DNA]</scope>
    <source>
        <strain evidence="2 3">DSM 45577</strain>
    </source>
</reference>
<name>A0A1C6U477_9ACTN</name>
<dbReference type="EMBL" id="FMIA01000002">
    <property type="protein sequence ID" value="SCL48856.1"/>
    <property type="molecule type" value="Genomic_DNA"/>
</dbReference>
<dbReference type="AlphaFoldDB" id="A0A1C6U477"/>
<evidence type="ECO:0000256" key="1">
    <source>
        <dbReference type="SAM" id="MobiDB-lite"/>
    </source>
</evidence>
<protein>
    <submittedName>
        <fullName evidence="2">Uncharacterized protein</fullName>
    </submittedName>
</protein>
<organism evidence="2 3">
    <name type="scientific">Micromonospora yangpuensis</name>
    <dbReference type="NCBI Taxonomy" id="683228"/>
    <lineage>
        <taxon>Bacteria</taxon>
        <taxon>Bacillati</taxon>
        <taxon>Actinomycetota</taxon>
        <taxon>Actinomycetes</taxon>
        <taxon>Micromonosporales</taxon>
        <taxon>Micromonosporaceae</taxon>
        <taxon>Micromonospora</taxon>
    </lineage>
</organism>
<evidence type="ECO:0000313" key="2">
    <source>
        <dbReference type="EMBL" id="SCL48856.1"/>
    </source>
</evidence>
<dbReference type="Proteomes" id="UP000198937">
    <property type="component" value="Unassembled WGS sequence"/>
</dbReference>
<accession>A0A1C6U477</accession>
<dbReference type="STRING" id="683228.GA0070617_1001"/>
<gene>
    <name evidence="2" type="ORF">GA0070617_1001</name>
</gene>
<sequence>MPAQDTPVIDLDAPPADTPRPPPRRPRRYAAVLALTVAALGVLPGEPNHPTSQDSAEGCDRYPAWARFIAMNKPETTRQMMVIDGATGEVLCVYHYRAR</sequence>
<proteinExistence type="predicted"/>